<keyword evidence="3" id="KW-1185">Reference proteome</keyword>
<evidence type="ECO:0000313" key="3">
    <source>
        <dbReference type="Proteomes" id="UP001526076"/>
    </source>
</evidence>
<sequence length="81" mass="8563">CQNDGTLMSIEYAKRFPILTIACGPTNSIRGASYLARITNAIVLDVGGTTSDLGVLADGFPRESSIAVDVGGIRTNFRMPD</sequence>
<feature type="non-terminal residue" evidence="2">
    <location>
        <position position="1"/>
    </location>
</feature>
<proteinExistence type="predicted"/>
<protein>
    <submittedName>
        <fullName evidence="2">Hydantoinase/oxoprolinase family protein</fullName>
    </submittedName>
</protein>
<dbReference type="EMBL" id="JAPAHU010000413">
    <property type="protein sequence ID" value="MCW1043330.1"/>
    <property type="molecule type" value="Genomic_DNA"/>
</dbReference>
<dbReference type="InterPro" id="IPR002821">
    <property type="entry name" value="Hydantoinase_A"/>
</dbReference>
<name>A0ABT3ED39_STRAP</name>
<evidence type="ECO:0000313" key="2">
    <source>
        <dbReference type="EMBL" id="MCW1043330.1"/>
    </source>
</evidence>
<dbReference type="Pfam" id="PF01968">
    <property type="entry name" value="Hydantoinase_A"/>
    <property type="match status" value="1"/>
</dbReference>
<comment type="caution">
    <text evidence="2">The sequence shown here is derived from an EMBL/GenBank/DDBJ whole genome shotgun (WGS) entry which is preliminary data.</text>
</comment>
<organism evidence="2 3">
    <name type="scientific">Streptococcus anginosus</name>
    <dbReference type="NCBI Taxonomy" id="1328"/>
    <lineage>
        <taxon>Bacteria</taxon>
        <taxon>Bacillati</taxon>
        <taxon>Bacillota</taxon>
        <taxon>Bacilli</taxon>
        <taxon>Lactobacillales</taxon>
        <taxon>Streptococcaceae</taxon>
        <taxon>Streptococcus</taxon>
        <taxon>Streptococcus anginosus group</taxon>
    </lineage>
</organism>
<dbReference type="Proteomes" id="UP001526076">
    <property type="component" value="Unassembled WGS sequence"/>
</dbReference>
<evidence type="ECO:0000259" key="1">
    <source>
        <dbReference type="Pfam" id="PF01968"/>
    </source>
</evidence>
<feature type="domain" description="Hydantoinase A/oxoprolinase" evidence="1">
    <location>
        <begin position="2"/>
        <end position="79"/>
    </location>
</feature>
<accession>A0ABT3ED39</accession>
<dbReference type="RefSeq" id="WP_306552448.1">
    <property type="nucleotide sequence ID" value="NZ_JAPAHU010000413.1"/>
</dbReference>
<dbReference type="PANTHER" id="PTHR11365:SF10">
    <property type="entry name" value="HYDANTOINASE_OXOPROLINASE"/>
    <property type="match status" value="1"/>
</dbReference>
<gene>
    <name evidence="2" type="ORF">OJ597_13210</name>
</gene>
<feature type="non-terminal residue" evidence="2">
    <location>
        <position position="81"/>
    </location>
</feature>
<dbReference type="PANTHER" id="PTHR11365">
    <property type="entry name" value="5-OXOPROLINASE RELATED"/>
    <property type="match status" value="1"/>
</dbReference>
<dbReference type="InterPro" id="IPR045079">
    <property type="entry name" value="Oxoprolinase-like"/>
</dbReference>
<reference evidence="2 3" key="1">
    <citation type="submission" date="2022-10" db="EMBL/GenBank/DDBJ databases">
        <title>Comparative genomic study of S. anginosus.</title>
        <authorList>
            <person name="Prasad A."/>
            <person name="Ene A."/>
            <person name="Jablonska S."/>
            <person name="Du J."/>
            <person name="Wolfe A.J."/>
            <person name="Putonti C."/>
        </authorList>
    </citation>
    <scope>NUCLEOTIDE SEQUENCE [LARGE SCALE GENOMIC DNA]</scope>
    <source>
        <strain evidence="2 3">UMB9231</strain>
    </source>
</reference>